<gene>
    <name evidence="1" type="ORF">Dfulv_17050</name>
</gene>
<accession>A0ABY5W759</accession>
<name>A0ABY5W759_9ACTN</name>
<keyword evidence="2" id="KW-1185">Reference proteome</keyword>
<evidence type="ECO:0000313" key="2">
    <source>
        <dbReference type="Proteomes" id="UP001059617"/>
    </source>
</evidence>
<protein>
    <submittedName>
        <fullName evidence="1">Uncharacterized protein</fullName>
    </submittedName>
</protein>
<reference evidence="1" key="1">
    <citation type="submission" date="2021-04" db="EMBL/GenBank/DDBJ databases">
        <authorList>
            <person name="Hartkoorn R.C."/>
            <person name="Beaudoing E."/>
            <person name="Hot D."/>
        </authorList>
    </citation>
    <scope>NUCLEOTIDE SEQUENCE</scope>
    <source>
        <strain evidence="1">NRRL B-16292</strain>
    </source>
</reference>
<proteinExistence type="predicted"/>
<dbReference type="EMBL" id="CP073720">
    <property type="protein sequence ID" value="UWP85855.1"/>
    <property type="molecule type" value="Genomic_DNA"/>
</dbReference>
<dbReference type="Proteomes" id="UP001059617">
    <property type="component" value="Chromosome"/>
</dbReference>
<reference evidence="1" key="2">
    <citation type="submission" date="2022-09" db="EMBL/GenBank/DDBJ databases">
        <title>Biosynthetic gene clusters of Dactylosporangioum fulvum.</title>
        <authorList>
            <person name="Caradec T."/>
        </authorList>
    </citation>
    <scope>NUCLEOTIDE SEQUENCE</scope>
    <source>
        <strain evidence="1">NRRL B-16292</strain>
    </source>
</reference>
<dbReference type="RefSeq" id="WP_259864185.1">
    <property type="nucleotide sequence ID" value="NZ_BAAAST010000130.1"/>
</dbReference>
<organism evidence="1 2">
    <name type="scientific">Dactylosporangium fulvum</name>
    <dbReference type="NCBI Taxonomy" id="53359"/>
    <lineage>
        <taxon>Bacteria</taxon>
        <taxon>Bacillati</taxon>
        <taxon>Actinomycetota</taxon>
        <taxon>Actinomycetes</taxon>
        <taxon>Micromonosporales</taxon>
        <taxon>Micromonosporaceae</taxon>
        <taxon>Dactylosporangium</taxon>
    </lineage>
</organism>
<evidence type="ECO:0000313" key="1">
    <source>
        <dbReference type="EMBL" id="UWP85855.1"/>
    </source>
</evidence>
<sequence length="82" mass="9106">MMHRYTVHYSYDKMADWSHLIGSMPIEQKEWMTTHHGRAVIDVDRPIGMADADEVARRLAAGHGDATNVTVTSIEPGDGAAR</sequence>